<dbReference type="EMBL" id="GGEC01001001">
    <property type="protein sequence ID" value="MBW81484.1"/>
    <property type="molecule type" value="Transcribed_RNA"/>
</dbReference>
<reference evidence="1" key="1">
    <citation type="submission" date="2018-02" db="EMBL/GenBank/DDBJ databases">
        <title>Rhizophora mucronata_Transcriptome.</title>
        <authorList>
            <person name="Meera S.P."/>
            <person name="Sreeshan A."/>
            <person name="Augustine A."/>
        </authorList>
    </citation>
    <scope>NUCLEOTIDE SEQUENCE</scope>
    <source>
        <tissue evidence="1">Leaf</tissue>
    </source>
</reference>
<name>A0A2P2IJT3_RHIMU</name>
<dbReference type="AlphaFoldDB" id="A0A2P2IJT3"/>
<evidence type="ECO:0000313" key="1">
    <source>
        <dbReference type="EMBL" id="MBW81484.1"/>
    </source>
</evidence>
<accession>A0A2P2IJT3</accession>
<sequence length="21" mass="2486">MQHFGTFTIHNFNRIKVPLQG</sequence>
<proteinExistence type="predicted"/>
<organism evidence="1">
    <name type="scientific">Rhizophora mucronata</name>
    <name type="common">Asiatic mangrove</name>
    <dbReference type="NCBI Taxonomy" id="61149"/>
    <lineage>
        <taxon>Eukaryota</taxon>
        <taxon>Viridiplantae</taxon>
        <taxon>Streptophyta</taxon>
        <taxon>Embryophyta</taxon>
        <taxon>Tracheophyta</taxon>
        <taxon>Spermatophyta</taxon>
        <taxon>Magnoliopsida</taxon>
        <taxon>eudicotyledons</taxon>
        <taxon>Gunneridae</taxon>
        <taxon>Pentapetalae</taxon>
        <taxon>rosids</taxon>
        <taxon>fabids</taxon>
        <taxon>Malpighiales</taxon>
        <taxon>Rhizophoraceae</taxon>
        <taxon>Rhizophora</taxon>
    </lineage>
</organism>
<protein>
    <submittedName>
        <fullName evidence="1">Methyl-CpG-binding domain-containing protein 9 isoform X3</fullName>
    </submittedName>
</protein>